<evidence type="ECO:0000313" key="5">
    <source>
        <dbReference type="Proteomes" id="UP000297407"/>
    </source>
</evidence>
<dbReference type="Pfam" id="PF06452">
    <property type="entry name" value="CBM9_1"/>
    <property type="match status" value="1"/>
</dbReference>
<evidence type="ECO:0000259" key="2">
    <source>
        <dbReference type="Pfam" id="PF06452"/>
    </source>
</evidence>
<dbReference type="InterPro" id="IPR045670">
    <property type="entry name" value="DUF5916"/>
</dbReference>
<dbReference type="GO" id="GO:0016052">
    <property type="term" value="P:carbohydrate catabolic process"/>
    <property type="evidence" value="ECO:0007669"/>
    <property type="project" value="InterPro"/>
</dbReference>
<feature type="domain" description="Carbohydrate-binding" evidence="2">
    <location>
        <begin position="52"/>
        <end position="205"/>
    </location>
</feature>
<evidence type="ECO:0000313" key="4">
    <source>
        <dbReference type="EMBL" id="TGD57738.1"/>
    </source>
</evidence>
<dbReference type="AlphaFoldDB" id="A0A4Z0L647"/>
<sequence length="837" mass="95965">MALRFALFFAFLSHALLFSQNNTSNDALTGPTSGIAGKKKLTSLFTKEKITVDGNMNEAIWANAETASDFIMYQPDNGKPLPYDKRTEVKILYDNEAIYIGAKMYDDPTKILKEITERDNFGTSDFFGIFINGYNDGQQDYRFFVSAAGTQMDCLATDDGEDYSWDGIWHSNVSMTDFGWIAEMKIPYAALRFSEKEKQNWGMNLFREIRRDRQKYTWNYINTKMGTFTQQAGVLEGIENIKPPTRLFLMPYVSIYENTNDNGNETKFKAGLDVKYGINDSFTLDAILVPDFGQTAFDNVTLNLGPFEQQFNENRPFFTEGTDLFNKGDLLYTRRIGSAPSTYPNTTDEQKVLDYPANVNLLNALKISGRTAKGLGIGVLNAITEKTDVTIETQTAIPNADPSLPPTIKYNYRKQTVEPLANYNVIVLDQRFRKNSSVSLINTNVMRDGHFNDANVTGALFDLNTKANSYNLSGDFKYSYINQMGTNENLNGYRAYLNFGKTSGKFRFNANGSYVNNEFDINDLGINYINNYHHLYNNVSYRILNPNKMFNSFNINLNSYAEMNNTTGRAQETYFNLNVNMTGKKNDFVGIGIQLEPFVTYDFYQPIASGRFVYNPRAFKSWIDISSNYNRKLALDTGIWYHIMDQDKRNTVGFYFNPRYRFSNKALGILGFEVDRRNDDKGRVDYVDADPNDNIQGDVIFANRNRNTITTSFTGKYSISPKMTVNVKARYYWSYAENLNFLVLTSNGYFEPDDNYSKNKNSNFKTWNLDLSYSWWVAPGSQLSVLYRNNAIHYENIINKKFIDNLDHTIANNLNNTLSVSFRYCIDYNSTKNWFKA</sequence>
<dbReference type="CDD" id="cd09618">
    <property type="entry name" value="CBM9_like_2"/>
    <property type="match status" value="1"/>
</dbReference>
<evidence type="ECO:0000259" key="3">
    <source>
        <dbReference type="Pfam" id="PF19313"/>
    </source>
</evidence>
<feature type="domain" description="DUF5916" evidence="3">
    <location>
        <begin position="243"/>
        <end position="835"/>
    </location>
</feature>
<gene>
    <name evidence="4" type="ORF">E4635_11210</name>
</gene>
<comment type="caution">
    <text evidence="4">The sequence shown here is derived from an EMBL/GenBank/DDBJ whole genome shotgun (WGS) entry which is preliminary data.</text>
</comment>
<keyword evidence="5" id="KW-1185">Reference proteome</keyword>
<dbReference type="RefSeq" id="WP_135526778.1">
    <property type="nucleotide sequence ID" value="NZ_SRLH01000005.1"/>
</dbReference>
<evidence type="ECO:0000256" key="1">
    <source>
        <dbReference type="SAM" id="SignalP"/>
    </source>
</evidence>
<dbReference type="Proteomes" id="UP000297407">
    <property type="component" value="Unassembled WGS sequence"/>
</dbReference>
<proteinExistence type="predicted"/>
<keyword evidence="1" id="KW-0732">Signal</keyword>
<dbReference type="EMBL" id="SRLH01000005">
    <property type="protein sequence ID" value="TGD57738.1"/>
    <property type="molecule type" value="Genomic_DNA"/>
</dbReference>
<dbReference type="Gene3D" id="2.60.40.1190">
    <property type="match status" value="1"/>
</dbReference>
<keyword evidence="4" id="KW-0378">Hydrolase</keyword>
<dbReference type="GO" id="GO:0004553">
    <property type="term" value="F:hydrolase activity, hydrolyzing O-glycosyl compounds"/>
    <property type="evidence" value="ECO:0007669"/>
    <property type="project" value="InterPro"/>
</dbReference>
<dbReference type="Pfam" id="PF19313">
    <property type="entry name" value="DUF5916"/>
    <property type="match status" value="1"/>
</dbReference>
<organism evidence="4 5">
    <name type="scientific">Flavobacterium humi</name>
    <dbReference type="NCBI Taxonomy" id="2562683"/>
    <lineage>
        <taxon>Bacteria</taxon>
        <taxon>Pseudomonadati</taxon>
        <taxon>Bacteroidota</taxon>
        <taxon>Flavobacteriia</taxon>
        <taxon>Flavobacteriales</taxon>
        <taxon>Flavobacteriaceae</taxon>
        <taxon>Flavobacterium</taxon>
    </lineage>
</organism>
<accession>A0A4Z0L647</accession>
<name>A0A4Z0L647_9FLAO</name>
<feature type="chain" id="PRO_5021391670" evidence="1">
    <location>
        <begin position="16"/>
        <end position="837"/>
    </location>
</feature>
<dbReference type="OrthoDB" id="9786766at2"/>
<dbReference type="InterPro" id="IPR010502">
    <property type="entry name" value="Carb-bd_dom_fam9"/>
</dbReference>
<dbReference type="SUPFAM" id="SSF49344">
    <property type="entry name" value="CBD9-like"/>
    <property type="match status" value="1"/>
</dbReference>
<dbReference type="GO" id="GO:0030246">
    <property type="term" value="F:carbohydrate binding"/>
    <property type="evidence" value="ECO:0007669"/>
    <property type="project" value="InterPro"/>
</dbReference>
<feature type="signal peptide" evidence="1">
    <location>
        <begin position="1"/>
        <end position="15"/>
    </location>
</feature>
<protein>
    <submittedName>
        <fullName evidence="4">Hydrolase</fullName>
    </submittedName>
</protein>
<reference evidence="4 5" key="1">
    <citation type="submission" date="2019-04" db="EMBL/GenBank/DDBJ databases">
        <title>Flavobacterium sp. strain DS2-A Genome sequencing and assembly.</title>
        <authorList>
            <person name="Kim I."/>
        </authorList>
    </citation>
    <scope>NUCLEOTIDE SEQUENCE [LARGE SCALE GENOMIC DNA]</scope>
    <source>
        <strain evidence="4 5">DS2-A</strain>
    </source>
</reference>